<dbReference type="GeneID" id="36543707"/>
<evidence type="ECO:0000313" key="4">
    <source>
        <dbReference type="Proteomes" id="UP000234254"/>
    </source>
</evidence>
<dbReference type="PANTHER" id="PTHR20963">
    <property type="entry name" value="MULTIPLE INOSITOL POLYPHOSPHATE PHOSPHATASE-RELATED"/>
    <property type="match status" value="1"/>
</dbReference>
<dbReference type="InterPro" id="IPR029033">
    <property type="entry name" value="His_PPase_superfam"/>
</dbReference>
<dbReference type="CDD" id="cd07061">
    <property type="entry name" value="HP_HAP_like"/>
    <property type="match status" value="1"/>
</dbReference>
<dbReference type="Gene3D" id="3.40.50.1240">
    <property type="entry name" value="Phosphoglycerate mutase-like"/>
    <property type="match status" value="1"/>
</dbReference>
<evidence type="ECO:0000313" key="3">
    <source>
        <dbReference type="EMBL" id="PKY00478.1"/>
    </source>
</evidence>
<sequence>MRHSSSTALVGLLAVLDPVSAHPTSSSSAAAPADPTGTTFPSGFDITRSWANLSPYQDAPGFSEPKGMPRGCELTQAHVLHRHAQRYPTESDLDGGGMEAFAKKLKNYEHKHQTSKIGHGPLSFLNDWEYLLGEDLLLPTGAATEATSGANIWSRYGRLLYHAGRGQAAWDESLNVFPNGTDRPKPIFRTTDQSRILESARWWLSGFFGNTGANNSYSQYDLVITHEGKGVNNNTLAADQACPGDIEEGNNSAERFIPRFTKAAIKRLSPYLPADFDLDDSDILAMLNMCPYEYAALGSSTFCSLFTEQEWQDFEYNVDLQFYGDYGFGSPTGRSQGIGYVLELAARLQNHLITTPETSINTTIDGNPHTFPLPDTQPLFMDMSHDNVIVAVLAALGIDYFRYGPKGLPDTVSHAVPRTFRLNEVTPFGAHLISEIWRCPAQEELELDGAIYRNPDLSEEHTQSYIRFVLNGAPVPVDAVKGCEEGSKGAFCPIKGFVRGVQTLKEEAEFEKACFGKYHEGEQVGDGRPE</sequence>
<dbReference type="VEuPathDB" id="FungiDB:P168DRAFT_285163"/>
<proteinExistence type="predicted"/>
<feature type="signal peptide" evidence="2">
    <location>
        <begin position="1"/>
        <end position="21"/>
    </location>
</feature>
<dbReference type="Pfam" id="PF00328">
    <property type="entry name" value="His_Phos_2"/>
    <property type="match status" value="1"/>
</dbReference>
<dbReference type="SUPFAM" id="SSF53254">
    <property type="entry name" value="Phosphoglycerate mutase-like"/>
    <property type="match status" value="1"/>
</dbReference>
<evidence type="ECO:0000256" key="2">
    <source>
        <dbReference type="SAM" id="SignalP"/>
    </source>
</evidence>
<keyword evidence="1" id="KW-0378">Hydrolase</keyword>
<dbReference type="EMBL" id="MSFM01000014">
    <property type="protein sequence ID" value="PKY00478.1"/>
    <property type="molecule type" value="Genomic_DNA"/>
</dbReference>
<name>A0A2I1CS86_ASPC2</name>
<dbReference type="Proteomes" id="UP000234254">
    <property type="component" value="Unassembled WGS sequence"/>
</dbReference>
<dbReference type="OrthoDB" id="6509975at2759"/>
<protein>
    <submittedName>
        <fullName evidence="3">Phosphoglycerate mutase-like protein</fullName>
    </submittedName>
</protein>
<dbReference type="PANTHER" id="PTHR20963:SF43">
    <property type="entry name" value="PUTATIVE (AFU_ORTHOLOGUE AFUA_7G01240)-RELATED"/>
    <property type="match status" value="1"/>
</dbReference>
<feature type="chain" id="PRO_5014159919" evidence="2">
    <location>
        <begin position="22"/>
        <end position="530"/>
    </location>
</feature>
<keyword evidence="2" id="KW-0732">Signal</keyword>
<evidence type="ECO:0000256" key="1">
    <source>
        <dbReference type="ARBA" id="ARBA00022801"/>
    </source>
</evidence>
<dbReference type="InterPro" id="IPR000560">
    <property type="entry name" value="His_Pase_clade-2"/>
</dbReference>
<accession>A0A2I1CS86</accession>
<dbReference type="RefSeq" id="XP_024689072.1">
    <property type="nucleotide sequence ID" value="XM_024836183.1"/>
</dbReference>
<comment type="caution">
    <text evidence="3">The sequence shown here is derived from an EMBL/GenBank/DDBJ whole genome shotgun (WGS) entry which is preliminary data.</text>
</comment>
<gene>
    <name evidence="3" type="ORF">P168DRAFT_285163</name>
</gene>
<organism evidence="3 4">
    <name type="scientific">Aspergillus campestris (strain IBT 28561)</name>
    <dbReference type="NCBI Taxonomy" id="1392248"/>
    <lineage>
        <taxon>Eukaryota</taxon>
        <taxon>Fungi</taxon>
        <taxon>Dikarya</taxon>
        <taxon>Ascomycota</taxon>
        <taxon>Pezizomycotina</taxon>
        <taxon>Eurotiomycetes</taxon>
        <taxon>Eurotiomycetidae</taxon>
        <taxon>Eurotiales</taxon>
        <taxon>Aspergillaceae</taxon>
        <taxon>Aspergillus</taxon>
        <taxon>Aspergillus subgen. Circumdati</taxon>
    </lineage>
</organism>
<dbReference type="AlphaFoldDB" id="A0A2I1CS86"/>
<dbReference type="GO" id="GO:0003993">
    <property type="term" value="F:acid phosphatase activity"/>
    <property type="evidence" value="ECO:0007669"/>
    <property type="project" value="TreeGrafter"/>
</dbReference>
<reference evidence="3" key="1">
    <citation type="submission" date="2016-12" db="EMBL/GenBank/DDBJ databases">
        <title>The genomes of Aspergillus section Nigri reveals drivers in fungal speciation.</title>
        <authorList>
            <consortium name="DOE Joint Genome Institute"/>
            <person name="Vesth T.C."/>
            <person name="Nybo J."/>
            <person name="Theobald S."/>
            <person name="Brandl J."/>
            <person name="Frisvad J.C."/>
            <person name="Nielsen K.F."/>
            <person name="Lyhne E.K."/>
            <person name="Kogle M.E."/>
            <person name="Kuo A."/>
            <person name="Riley R."/>
            <person name="Clum A."/>
            <person name="Nolan M."/>
            <person name="Lipzen A."/>
            <person name="Salamov A."/>
            <person name="Henrissat B."/>
            <person name="Wiebenga A."/>
            <person name="De vries R.P."/>
            <person name="Grigoriev I.V."/>
            <person name="Mortensen U.H."/>
            <person name="Andersen M.R."/>
            <person name="Baker S.E."/>
        </authorList>
    </citation>
    <scope>NUCLEOTIDE SEQUENCE</scope>
    <source>
        <strain evidence="3">IBT 28561</strain>
    </source>
</reference>
<keyword evidence="4" id="KW-1185">Reference proteome</keyword>